<gene>
    <name evidence="1" type="ORF">E7681_18315</name>
</gene>
<dbReference type="AlphaFoldDB" id="A0A4S3M5F1"/>
<dbReference type="Proteomes" id="UP000306113">
    <property type="component" value="Unassembled WGS sequence"/>
</dbReference>
<organism evidence="1 2">
    <name type="scientific">Thalassobius vesicularis</name>
    <dbReference type="NCBI Taxonomy" id="1294297"/>
    <lineage>
        <taxon>Bacteria</taxon>
        <taxon>Pseudomonadati</taxon>
        <taxon>Pseudomonadota</taxon>
        <taxon>Alphaproteobacteria</taxon>
        <taxon>Rhodobacterales</taxon>
        <taxon>Roseobacteraceae</taxon>
        <taxon>Thalassovita</taxon>
    </lineage>
</organism>
<dbReference type="RefSeq" id="WP_136340709.1">
    <property type="nucleotide sequence ID" value="NZ_SSMD01000013.1"/>
</dbReference>
<keyword evidence="2" id="KW-1185">Reference proteome</keyword>
<proteinExistence type="predicted"/>
<sequence length="101" mass="11091">MASQIRDDIAFYAWVSLADPGAAVSYHRGFLAVDKGSLMSRLTPSQQAKLSGIADAAWRASEQKLVHLVQERLGPDLFEYRAIARPKPPSQSIPERLIAAN</sequence>
<dbReference type="EMBL" id="SSMD01000013">
    <property type="protein sequence ID" value="THD71306.1"/>
    <property type="molecule type" value="Genomic_DNA"/>
</dbReference>
<comment type="caution">
    <text evidence="1">The sequence shown here is derived from an EMBL/GenBank/DDBJ whole genome shotgun (WGS) entry which is preliminary data.</text>
</comment>
<protein>
    <submittedName>
        <fullName evidence="1">Uncharacterized protein</fullName>
    </submittedName>
</protein>
<evidence type="ECO:0000313" key="1">
    <source>
        <dbReference type="EMBL" id="THD71306.1"/>
    </source>
</evidence>
<dbReference type="OrthoDB" id="7272004at2"/>
<name>A0A4S3M5F1_9RHOB</name>
<evidence type="ECO:0000313" key="2">
    <source>
        <dbReference type="Proteomes" id="UP000306113"/>
    </source>
</evidence>
<reference evidence="1 2" key="1">
    <citation type="submission" date="2019-04" db="EMBL/GenBank/DDBJ databases">
        <title>Draft genome sequence of Youngimonas vesicularis.</title>
        <authorList>
            <person name="Hameed A."/>
        </authorList>
    </citation>
    <scope>NUCLEOTIDE SEQUENCE [LARGE SCALE GENOMIC DNA]</scope>
    <source>
        <strain evidence="1 2">CC-AMW-E</strain>
    </source>
</reference>
<accession>A0A4S3M5F1</accession>